<evidence type="ECO:0000256" key="7">
    <source>
        <dbReference type="SAM" id="SignalP"/>
    </source>
</evidence>
<keyword evidence="5" id="KW-0574">Periplasm</keyword>
<dbReference type="InterPro" id="IPR050824">
    <property type="entry name" value="Thiol_disulfide_DsbA"/>
</dbReference>
<evidence type="ECO:0000256" key="2">
    <source>
        <dbReference type="ARBA" id="ARBA00022729"/>
    </source>
</evidence>
<dbReference type="Proteomes" id="UP000438196">
    <property type="component" value="Unassembled WGS sequence"/>
</dbReference>
<dbReference type="AlphaFoldDB" id="A0A6I3WEY0"/>
<organism evidence="9 10">
    <name type="scientific">Pseudomonas spelaei</name>
    <dbReference type="NCBI Taxonomy" id="1055469"/>
    <lineage>
        <taxon>Bacteria</taxon>
        <taxon>Pseudomonadati</taxon>
        <taxon>Pseudomonadota</taxon>
        <taxon>Gammaproteobacteria</taxon>
        <taxon>Pseudomonadales</taxon>
        <taxon>Pseudomonadaceae</taxon>
        <taxon>Pseudomonas</taxon>
    </lineage>
</organism>
<name>A0A6I3WEY0_9PSED</name>
<comment type="similarity">
    <text evidence="1">Belongs to the thioredoxin family. DsbA subfamily.</text>
</comment>
<keyword evidence="2 7" id="KW-0732">Signal</keyword>
<evidence type="ECO:0000313" key="9">
    <source>
        <dbReference type="EMBL" id="MUF06484.1"/>
    </source>
</evidence>
<dbReference type="InterPro" id="IPR036249">
    <property type="entry name" value="Thioredoxin-like_sf"/>
</dbReference>
<evidence type="ECO:0000313" key="10">
    <source>
        <dbReference type="Proteomes" id="UP000438196"/>
    </source>
</evidence>
<evidence type="ECO:0000256" key="3">
    <source>
        <dbReference type="ARBA" id="ARBA00023157"/>
    </source>
</evidence>
<dbReference type="PIRSF" id="PIRSF001488">
    <property type="entry name" value="Tdi_protein"/>
    <property type="match status" value="1"/>
</dbReference>
<accession>A0A6I3WEY0</accession>
<dbReference type="PANTHER" id="PTHR35891">
    <property type="entry name" value="THIOL:DISULFIDE INTERCHANGE PROTEIN DSBA"/>
    <property type="match status" value="1"/>
</dbReference>
<dbReference type="GO" id="GO:0042597">
    <property type="term" value="C:periplasmic space"/>
    <property type="evidence" value="ECO:0007669"/>
    <property type="project" value="UniProtKB-SubCell"/>
</dbReference>
<dbReference type="InterPro" id="IPR001853">
    <property type="entry name" value="DSBA-like_thioredoxin_dom"/>
</dbReference>
<dbReference type="PANTHER" id="PTHR35891:SF2">
    <property type="entry name" value="THIOL:DISULFIDE INTERCHANGE PROTEIN DSBA"/>
    <property type="match status" value="1"/>
</dbReference>
<protein>
    <recommendedName>
        <fullName evidence="5">Thiol:disulfide interchange protein</fullName>
    </recommendedName>
</protein>
<dbReference type="GO" id="GO:0016491">
    <property type="term" value="F:oxidoreductase activity"/>
    <property type="evidence" value="ECO:0007669"/>
    <property type="project" value="InterPro"/>
</dbReference>
<dbReference type="SUPFAM" id="SSF52833">
    <property type="entry name" value="Thioredoxin-like"/>
    <property type="match status" value="1"/>
</dbReference>
<reference evidence="9 10" key="1">
    <citation type="submission" date="2019-11" db="EMBL/GenBank/DDBJ databases">
        <title>Pseudomonas karstica sp. nov. and Pseudomonas spelaei sp. nov. from karst caves.</title>
        <authorList>
            <person name="Zeman M."/>
        </authorList>
    </citation>
    <scope>NUCLEOTIDE SEQUENCE [LARGE SCALE GENOMIC DNA]</scope>
    <source>
        <strain evidence="9 10">CCM 7893</strain>
    </source>
</reference>
<evidence type="ECO:0000259" key="8">
    <source>
        <dbReference type="Pfam" id="PF01323"/>
    </source>
</evidence>
<evidence type="ECO:0000256" key="5">
    <source>
        <dbReference type="PIRNR" id="PIRNR001488"/>
    </source>
</evidence>
<sequence length="207" mass="22441">MKKILLTLIAPALFTAPLAMANSSTAPVAGKNYKITEEKLSESPKVIEFFSYLCGHCRDFDPAVAAWAAGPGKDVAIKQVPVSFGNKQWTGYAKAFYVSEALNMRAVTHKALFDLANNGVKLDNDEAIAAFFIGLGADKILTNQTIKSFAVNSKIAEGDRLAMHYRIREVPSFVANDKFVTSPSMSASNEAMLDMLSALCALHDTEK</sequence>
<comment type="caution">
    <text evidence="9">The sequence shown here is derived from an EMBL/GenBank/DDBJ whole genome shotgun (WGS) entry which is preliminary data.</text>
</comment>
<proteinExistence type="inferred from homology"/>
<feature type="signal peptide" evidence="7">
    <location>
        <begin position="1"/>
        <end position="21"/>
    </location>
</feature>
<evidence type="ECO:0000256" key="6">
    <source>
        <dbReference type="PIRSR" id="PIRSR001488-1"/>
    </source>
</evidence>
<keyword evidence="4" id="KW-0676">Redox-active center</keyword>
<dbReference type="InterPro" id="IPR023205">
    <property type="entry name" value="DsbA/DsbL"/>
</dbReference>
<gene>
    <name evidence="9" type="ORF">GNF76_19190</name>
</gene>
<evidence type="ECO:0000256" key="4">
    <source>
        <dbReference type="ARBA" id="ARBA00023284"/>
    </source>
</evidence>
<feature type="disulfide bond" description="Redox-active" evidence="6">
    <location>
        <begin position="54"/>
        <end position="57"/>
    </location>
</feature>
<dbReference type="Pfam" id="PF01323">
    <property type="entry name" value="DSBA"/>
    <property type="match status" value="1"/>
</dbReference>
<dbReference type="Gene3D" id="3.40.30.10">
    <property type="entry name" value="Glutaredoxin"/>
    <property type="match status" value="2"/>
</dbReference>
<comment type="subcellular location">
    <subcellularLocation>
        <location evidence="5">Periplasm</location>
    </subcellularLocation>
</comment>
<keyword evidence="10" id="KW-1185">Reference proteome</keyword>
<dbReference type="RefSeq" id="WP_155584705.1">
    <property type="nucleotide sequence ID" value="NZ_JBHSTH010000009.1"/>
</dbReference>
<dbReference type="EMBL" id="WNNK01000017">
    <property type="protein sequence ID" value="MUF06484.1"/>
    <property type="molecule type" value="Genomic_DNA"/>
</dbReference>
<feature type="chain" id="PRO_5026105341" description="Thiol:disulfide interchange protein" evidence="7">
    <location>
        <begin position="22"/>
        <end position="207"/>
    </location>
</feature>
<keyword evidence="3 5" id="KW-1015">Disulfide bond</keyword>
<evidence type="ECO:0000256" key="1">
    <source>
        <dbReference type="ARBA" id="ARBA00005791"/>
    </source>
</evidence>
<dbReference type="OrthoDB" id="9784896at2"/>
<dbReference type="CDD" id="cd03019">
    <property type="entry name" value="DsbA_DsbA"/>
    <property type="match status" value="1"/>
</dbReference>
<feature type="domain" description="DSBA-like thioredoxin" evidence="8">
    <location>
        <begin position="46"/>
        <end position="182"/>
    </location>
</feature>